<name>A0AAE3VWL7_9ACTN</name>
<keyword evidence="2" id="KW-0472">Membrane</keyword>
<dbReference type="Proteomes" id="UP001240236">
    <property type="component" value="Unassembled WGS sequence"/>
</dbReference>
<dbReference type="AlphaFoldDB" id="A0AAE3VWL7"/>
<keyword evidence="4" id="KW-1185">Reference proteome</keyword>
<keyword evidence="2" id="KW-1133">Transmembrane helix</keyword>
<comment type="caution">
    <text evidence="3">The sequence shown here is derived from an EMBL/GenBank/DDBJ whole genome shotgun (WGS) entry which is preliminary data.</text>
</comment>
<feature type="transmembrane region" description="Helical" evidence="2">
    <location>
        <begin position="171"/>
        <end position="192"/>
    </location>
</feature>
<sequence>MMAEDTRPPWARPREESTPDEPPAGDEPLFGPAAGDRPLFPPLPVARRPAVPAAPPYRDPVRRRSAGPHAPVTAPPVSFGAAHTPAGPPPGRRPPPTAPVPGPDADGPSGPPGAPERGSHAGVLVGTPVPVTGRRAARGVPVPEYPVLVLTAVVTVAAVAGRALAGGLPQGVLAAGVVLPAVTAAAAGAALLRASAAGVPLHTFRVRTPDGRTDSYAVKGTFPAGVPAGGEIVRVRAGRFRRAAPNALAHRMVSAVEILAAFDGPVVRVVTARLPRAVRVARLLTRTGVVVLSGFLLWVMLAV</sequence>
<evidence type="ECO:0000313" key="4">
    <source>
        <dbReference type="Proteomes" id="UP001240236"/>
    </source>
</evidence>
<dbReference type="EMBL" id="JAUSUZ010000001">
    <property type="protein sequence ID" value="MDQ0364947.1"/>
    <property type="molecule type" value="Genomic_DNA"/>
</dbReference>
<feature type="transmembrane region" description="Helical" evidence="2">
    <location>
        <begin position="145"/>
        <end position="165"/>
    </location>
</feature>
<feature type="transmembrane region" description="Helical" evidence="2">
    <location>
        <begin position="283"/>
        <end position="301"/>
    </location>
</feature>
<dbReference type="RefSeq" id="WP_307236901.1">
    <property type="nucleotide sequence ID" value="NZ_JAUSUZ010000001.1"/>
</dbReference>
<feature type="compositionally biased region" description="Basic and acidic residues" evidence="1">
    <location>
        <begin position="1"/>
        <end position="17"/>
    </location>
</feature>
<feature type="region of interest" description="Disordered" evidence="1">
    <location>
        <begin position="1"/>
        <end position="124"/>
    </location>
</feature>
<feature type="compositionally biased region" description="Pro residues" evidence="1">
    <location>
        <begin position="86"/>
        <end position="102"/>
    </location>
</feature>
<reference evidence="3 4" key="1">
    <citation type="submission" date="2023-07" db="EMBL/GenBank/DDBJ databases">
        <title>Sequencing the genomes of 1000 actinobacteria strains.</title>
        <authorList>
            <person name="Klenk H.-P."/>
        </authorList>
    </citation>
    <scope>NUCLEOTIDE SEQUENCE [LARGE SCALE GENOMIC DNA]</scope>
    <source>
        <strain evidence="3 4">DSM 44709</strain>
    </source>
</reference>
<accession>A0AAE3VWL7</accession>
<protein>
    <submittedName>
        <fullName evidence="3">Uncharacterized protein</fullName>
    </submittedName>
</protein>
<gene>
    <name evidence="3" type="ORF">J2S42_001616</name>
</gene>
<proteinExistence type="predicted"/>
<keyword evidence="2" id="KW-0812">Transmembrane</keyword>
<evidence type="ECO:0000256" key="1">
    <source>
        <dbReference type="SAM" id="MobiDB-lite"/>
    </source>
</evidence>
<evidence type="ECO:0000256" key="2">
    <source>
        <dbReference type="SAM" id="Phobius"/>
    </source>
</evidence>
<organism evidence="3 4">
    <name type="scientific">Catenuloplanes indicus</name>
    <dbReference type="NCBI Taxonomy" id="137267"/>
    <lineage>
        <taxon>Bacteria</taxon>
        <taxon>Bacillati</taxon>
        <taxon>Actinomycetota</taxon>
        <taxon>Actinomycetes</taxon>
        <taxon>Micromonosporales</taxon>
        <taxon>Micromonosporaceae</taxon>
        <taxon>Catenuloplanes</taxon>
    </lineage>
</organism>
<evidence type="ECO:0000313" key="3">
    <source>
        <dbReference type="EMBL" id="MDQ0364947.1"/>
    </source>
</evidence>